<name>A0A7C0Y3N9_DESA2</name>
<reference evidence="1" key="1">
    <citation type="journal article" date="2020" name="mSystems">
        <title>Genome- and Community-Level Interaction Insights into Carbon Utilization and Element Cycling Functions of Hydrothermarchaeota in Hydrothermal Sediment.</title>
        <authorList>
            <person name="Zhou Z."/>
            <person name="Liu Y."/>
            <person name="Xu W."/>
            <person name="Pan J."/>
            <person name="Luo Z.H."/>
            <person name="Li M."/>
        </authorList>
    </citation>
    <scope>NUCLEOTIDE SEQUENCE [LARGE SCALE GENOMIC DNA]</scope>
    <source>
        <strain evidence="1">HyVt-233</strain>
    </source>
</reference>
<organism evidence="1">
    <name type="scientific">Desulfofervidus auxilii</name>
    <dbReference type="NCBI Taxonomy" id="1621989"/>
    <lineage>
        <taxon>Bacteria</taxon>
        <taxon>Pseudomonadati</taxon>
        <taxon>Thermodesulfobacteriota</taxon>
        <taxon>Candidatus Desulfofervidia</taxon>
        <taxon>Candidatus Desulfofervidales</taxon>
        <taxon>Candidatus Desulfofervidaceae</taxon>
        <taxon>Candidatus Desulfofervidus</taxon>
    </lineage>
</organism>
<sequence length="82" mass="9642">MNYTKEILAEKILEIYPELNQYGCSIDLDFDQEKNAWILHIKKDDKEIRTHLEENDAAECIKGNKCVYLGVQIGQFIDYCKK</sequence>
<comment type="caution">
    <text evidence="1">The sequence shown here is derived from an EMBL/GenBank/DDBJ whole genome shotgun (WGS) entry which is preliminary data.</text>
</comment>
<dbReference type="AlphaFoldDB" id="A0A7C0Y3N9"/>
<evidence type="ECO:0000313" key="1">
    <source>
        <dbReference type="EMBL" id="HDD43638.1"/>
    </source>
</evidence>
<gene>
    <name evidence="1" type="ORF">ENG63_02080</name>
</gene>
<dbReference type="Proteomes" id="UP000886289">
    <property type="component" value="Unassembled WGS sequence"/>
</dbReference>
<protein>
    <submittedName>
        <fullName evidence="1">Uncharacterized protein</fullName>
    </submittedName>
</protein>
<proteinExistence type="predicted"/>
<dbReference type="EMBL" id="DRBS01000078">
    <property type="protein sequence ID" value="HDD43638.1"/>
    <property type="molecule type" value="Genomic_DNA"/>
</dbReference>
<accession>A0A7C0Y3N9</accession>